<feature type="transmembrane region" description="Helical" evidence="6">
    <location>
        <begin position="71"/>
        <end position="91"/>
    </location>
</feature>
<feature type="compositionally biased region" description="Basic and acidic residues" evidence="5">
    <location>
        <begin position="177"/>
        <end position="211"/>
    </location>
</feature>
<dbReference type="GO" id="GO:0016020">
    <property type="term" value="C:membrane"/>
    <property type="evidence" value="ECO:0007669"/>
    <property type="project" value="UniProtKB-SubCell"/>
</dbReference>
<dbReference type="OrthoDB" id="429183at2759"/>
<proteinExistence type="predicted"/>
<keyword evidence="8" id="KW-1185">Reference proteome</keyword>
<dbReference type="AlphaFoldDB" id="A0A1R2CVL0"/>
<sequence>MANKSFHGLFSPLEVVSTNKLLTIEQDQCKITMSRIYYSSIFKIYYISLIIICSACIFLTILDLYEDSKLLFLLEVIVCILLVFECIFRGFMQGWELFIKKIANAVDLIVTVVSIILLWLSYNIGGGIGEIDEIIAITVVVIRCGIQFLRLLRAVKRRREQDIQIIDLNGISEGDEAPQHTEKNLKAPKSDDKNDIDESKKGYEDSVDESH</sequence>
<dbReference type="Proteomes" id="UP000187209">
    <property type="component" value="Unassembled WGS sequence"/>
</dbReference>
<feature type="transmembrane region" description="Helical" evidence="6">
    <location>
        <begin position="134"/>
        <end position="152"/>
    </location>
</feature>
<feature type="transmembrane region" description="Helical" evidence="6">
    <location>
        <begin position="44"/>
        <end position="65"/>
    </location>
</feature>
<evidence type="ECO:0008006" key="9">
    <source>
        <dbReference type="Google" id="ProtNLM"/>
    </source>
</evidence>
<feature type="transmembrane region" description="Helical" evidence="6">
    <location>
        <begin position="103"/>
        <end position="122"/>
    </location>
</feature>
<reference evidence="7 8" key="1">
    <citation type="submission" date="2016-11" db="EMBL/GenBank/DDBJ databases">
        <title>The macronuclear genome of Stentor coeruleus: a giant cell with tiny introns.</title>
        <authorList>
            <person name="Slabodnick M."/>
            <person name="Ruby J.G."/>
            <person name="Reiff S.B."/>
            <person name="Swart E.C."/>
            <person name="Gosai S."/>
            <person name="Prabakaran S."/>
            <person name="Witkowska E."/>
            <person name="Larue G.E."/>
            <person name="Fisher S."/>
            <person name="Freeman R.M."/>
            <person name="Gunawardena J."/>
            <person name="Chu W."/>
            <person name="Stover N.A."/>
            <person name="Gregory B.D."/>
            <person name="Nowacki M."/>
            <person name="Derisi J."/>
            <person name="Roy S.W."/>
            <person name="Marshall W.F."/>
            <person name="Sood P."/>
        </authorList>
    </citation>
    <scope>NUCLEOTIDE SEQUENCE [LARGE SCALE GENOMIC DNA]</scope>
    <source>
        <strain evidence="7">WM001</strain>
    </source>
</reference>
<evidence type="ECO:0000313" key="7">
    <source>
        <dbReference type="EMBL" id="OMJ93044.1"/>
    </source>
</evidence>
<evidence type="ECO:0000256" key="3">
    <source>
        <dbReference type="ARBA" id="ARBA00022989"/>
    </source>
</evidence>
<protein>
    <recommendedName>
        <fullName evidence="9">Ion transport domain-containing protein</fullName>
    </recommendedName>
</protein>
<keyword evidence="4 6" id="KW-0472">Membrane</keyword>
<evidence type="ECO:0000256" key="1">
    <source>
        <dbReference type="ARBA" id="ARBA00004141"/>
    </source>
</evidence>
<dbReference type="Gene3D" id="1.20.120.350">
    <property type="entry name" value="Voltage-gated potassium channels. Chain C"/>
    <property type="match status" value="1"/>
</dbReference>
<keyword evidence="2 6" id="KW-0812">Transmembrane</keyword>
<dbReference type="EMBL" id="MPUH01000050">
    <property type="protein sequence ID" value="OMJ93044.1"/>
    <property type="molecule type" value="Genomic_DNA"/>
</dbReference>
<accession>A0A1R2CVL0</accession>
<gene>
    <name evidence="7" type="ORF">SteCoe_4130</name>
</gene>
<evidence type="ECO:0000256" key="4">
    <source>
        <dbReference type="ARBA" id="ARBA00023136"/>
    </source>
</evidence>
<dbReference type="PANTHER" id="PTHR38483">
    <property type="entry name" value="CHROMOSOME 1, WHOLE GENOME SHOTGUN SEQUENCE"/>
    <property type="match status" value="1"/>
</dbReference>
<evidence type="ECO:0000313" key="8">
    <source>
        <dbReference type="Proteomes" id="UP000187209"/>
    </source>
</evidence>
<evidence type="ECO:0000256" key="2">
    <source>
        <dbReference type="ARBA" id="ARBA00022692"/>
    </source>
</evidence>
<evidence type="ECO:0000256" key="5">
    <source>
        <dbReference type="SAM" id="MobiDB-lite"/>
    </source>
</evidence>
<name>A0A1R2CVL0_9CILI</name>
<dbReference type="InterPro" id="IPR027359">
    <property type="entry name" value="Volt_channel_dom_sf"/>
</dbReference>
<evidence type="ECO:0000256" key="6">
    <source>
        <dbReference type="SAM" id="Phobius"/>
    </source>
</evidence>
<feature type="region of interest" description="Disordered" evidence="5">
    <location>
        <begin position="173"/>
        <end position="211"/>
    </location>
</feature>
<comment type="subcellular location">
    <subcellularLocation>
        <location evidence="1">Membrane</location>
        <topology evidence="1">Multi-pass membrane protein</topology>
    </subcellularLocation>
</comment>
<comment type="caution">
    <text evidence="7">The sequence shown here is derived from an EMBL/GenBank/DDBJ whole genome shotgun (WGS) entry which is preliminary data.</text>
</comment>
<keyword evidence="3 6" id="KW-1133">Transmembrane helix</keyword>
<organism evidence="7 8">
    <name type="scientific">Stentor coeruleus</name>
    <dbReference type="NCBI Taxonomy" id="5963"/>
    <lineage>
        <taxon>Eukaryota</taxon>
        <taxon>Sar</taxon>
        <taxon>Alveolata</taxon>
        <taxon>Ciliophora</taxon>
        <taxon>Postciliodesmatophora</taxon>
        <taxon>Heterotrichea</taxon>
        <taxon>Heterotrichida</taxon>
        <taxon>Stentoridae</taxon>
        <taxon>Stentor</taxon>
    </lineage>
</organism>
<dbReference type="PANTHER" id="PTHR38483:SF1">
    <property type="entry name" value="ION TRANSPORT DOMAIN-CONTAINING PROTEIN"/>
    <property type="match status" value="1"/>
</dbReference>